<dbReference type="AlphaFoldDB" id="A0A554J9R0"/>
<gene>
    <name evidence="1" type="ORF">CEO22_617</name>
</gene>
<dbReference type="SUPFAM" id="SSF55961">
    <property type="entry name" value="Bet v1-like"/>
    <property type="match status" value="1"/>
</dbReference>
<protein>
    <submittedName>
        <fullName evidence="1">Polyketide cyclase</fullName>
    </submittedName>
</protein>
<comment type="caution">
    <text evidence="1">The sequence shown here is derived from an EMBL/GenBank/DDBJ whole genome shotgun (WGS) entry which is preliminary data.</text>
</comment>
<dbReference type="Proteomes" id="UP000316253">
    <property type="component" value="Unassembled WGS sequence"/>
</dbReference>
<organism evidence="1 2">
    <name type="scientific">Candidatus Berkelbacteria bacterium Gr01-1014_85</name>
    <dbReference type="NCBI Taxonomy" id="2017150"/>
    <lineage>
        <taxon>Bacteria</taxon>
        <taxon>Candidatus Berkelbacteria</taxon>
    </lineage>
</organism>
<sequence length="170" mass="19499">MNSFQYRFKTEYRFSGDFEALFERIANVVEWPNWWSSVVSVKPITTFADPLALGTIYEVVWRGFLPYQLAMTAELVAFEPKKSIKIVSQGDMQGQGHWQFVDLVDKGDKTLHTATYLWEVNLDPQKYSSPIWRSFGWLLSLNHHYVMSQGALGLSRALGFQVTAKALPVD</sequence>
<evidence type="ECO:0000313" key="2">
    <source>
        <dbReference type="Proteomes" id="UP000316253"/>
    </source>
</evidence>
<proteinExistence type="predicted"/>
<evidence type="ECO:0000313" key="1">
    <source>
        <dbReference type="EMBL" id="TSC65066.1"/>
    </source>
</evidence>
<accession>A0A554J9R0</accession>
<dbReference type="EMBL" id="VMFD01000068">
    <property type="protein sequence ID" value="TSC65066.1"/>
    <property type="molecule type" value="Genomic_DNA"/>
</dbReference>
<dbReference type="Gene3D" id="3.30.530.20">
    <property type="match status" value="1"/>
</dbReference>
<reference evidence="1 2" key="1">
    <citation type="submission" date="2017-08" db="EMBL/GenBank/DDBJ databases">
        <title>Mechanisms for carbon and nitrogen cycling indicate functional differentiation within the Candidate Phyla Radiation.</title>
        <authorList>
            <person name="Danczak R.E."/>
            <person name="Johnston M.D."/>
            <person name="Kenah C."/>
            <person name="Slattery M."/>
            <person name="Wrighton K.C."/>
            <person name="Wilkins M.J."/>
        </authorList>
    </citation>
    <scope>NUCLEOTIDE SEQUENCE [LARGE SCALE GENOMIC DNA]</scope>
    <source>
        <strain evidence="1">Gr01-1014_85</strain>
    </source>
</reference>
<dbReference type="InterPro" id="IPR023393">
    <property type="entry name" value="START-like_dom_sf"/>
</dbReference>
<name>A0A554J9R0_9BACT</name>